<dbReference type="OrthoDB" id="6193602at2"/>
<evidence type="ECO:0000256" key="1">
    <source>
        <dbReference type="SAM" id="SignalP"/>
    </source>
</evidence>
<feature type="chain" id="PRO_5018331249" evidence="1">
    <location>
        <begin position="27"/>
        <end position="327"/>
    </location>
</feature>
<dbReference type="RefSeq" id="WP_123094110.1">
    <property type="nucleotide sequence ID" value="NZ_RIZG01000001.1"/>
</dbReference>
<dbReference type="AlphaFoldDB" id="A0A3M8Q9N1"/>
<comment type="caution">
    <text evidence="2">The sequence shown here is derived from an EMBL/GenBank/DDBJ whole genome shotgun (WGS) entry which is preliminary data.</text>
</comment>
<organism evidence="2 3">
    <name type="scientific">Marinomonas hwangdonensis</name>
    <dbReference type="NCBI Taxonomy" id="1053647"/>
    <lineage>
        <taxon>Bacteria</taxon>
        <taxon>Pseudomonadati</taxon>
        <taxon>Pseudomonadota</taxon>
        <taxon>Gammaproteobacteria</taxon>
        <taxon>Oceanospirillales</taxon>
        <taxon>Oceanospirillaceae</taxon>
        <taxon>Marinomonas</taxon>
    </lineage>
</organism>
<evidence type="ECO:0000313" key="3">
    <source>
        <dbReference type="Proteomes" id="UP000280507"/>
    </source>
</evidence>
<protein>
    <submittedName>
        <fullName evidence="2">DUF3530 family protein</fullName>
    </submittedName>
</protein>
<name>A0A3M8Q9N1_9GAMM</name>
<accession>A0A3M8Q9N1</accession>
<reference evidence="2 3" key="1">
    <citation type="journal article" date="2012" name="Int. J. Syst. Evol. Microbiol.">
        <title>Marinomonas hwangdonensis sp. nov., isolated from seawater.</title>
        <authorList>
            <person name="Jung Y.T."/>
            <person name="Oh T.K."/>
            <person name="Yoon J.H."/>
        </authorList>
    </citation>
    <scope>NUCLEOTIDE SEQUENCE [LARGE SCALE GENOMIC DNA]</scope>
    <source>
        <strain evidence="2 3">HDW-15</strain>
    </source>
</reference>
<gene>
    <name evidence="2" type="ORF">EBI00_01225</name>
</gene>
<dbReference type="Proteomes" id="UP000280507">
    <property type="component" value="Unassembled WGS sequence"/>
</dbReference>
<evidence type="ECO:0000313" key="2">
    <source>
        <dbReference type="EMBL" id="RNF52769.1"/>
    </source>
</evidence>
<dbReference type="Pfam" id="PF12048">
    <property type="entry name" value="DUF3530"/>
    <property type="match status" value="1"/>
</dbReference>
<keyword evidence="1" id="KW-0732">Signal</keyword>
<sequence>MQKIQTPLTTILSLLVCFGLSTTLLAEEPQATPNTATTTEPPTNTVAENNQDYVIPRPQSARIEALKSSLERRRLSHEIQNLEANGTDFLVLNKASMTDSTQGCVILLHADNEHPDWPDAIAPLRNALPEFSWCTLSMEVPDIIKRGEPIKLATQEEDAQPADSLPNQDEVFARIQATIAQARSENIEQFVLLGYKTGAGYALSFLQQNQTAGMALVLIDIEPTIGISHYDLAQKIRQVAQPTLDYAVQNQAADIQFTAWRKQAANQRTQKNGEYIQLNATPDRVNGNDSKPLLIQRVRGFLKQHTSQITQRKSLPSVNKGLFYTSP</sequence>
<dbReference type="InterPro" id="IPR022529">
    <property type="entry name" value="DUF3530"/>
</dbReference>
<proteinExistence type="predicted"/>
<keyword evidence="3" id="KW-1185">Reference proteome</keyword>
<dbReference type="EMBL" id="RIZG01000001">
    <property type="protein sequence ID" value="RNF52769.1"/>
    <property type="molecule type" value="Genomic_DNA"/>
</dbReference>
<feature type="signal peptide" evidence="1">
    <location>
        <begin position="1"/>
        <end position="26"/>
    </location>
</feature>